<dbReference type="CDD" id="cd00104">
    <property type="entry name" value="KAZAL_FS"/>
    <property type="match status" value="1"/>
</dbReference>
<dbReference type="PROSITE" id="PS00134">
    <property type="entry name" value="TRYPSIN_HIS"/>
    <property type="match status" value="1"/>
</dbReference>
<dbReference type="AlphaFoldDB" id="A0AAD5DJX1"/>
<comment type="caution">
    <text evidence="10">The sequence shown here is derived from an EMBL/GenBank/DDBJ whole genome shotgun (WGS) entry which is preliminary data.</text>
</comment>
<dbReference type="SUPFAM" id="SSF50494">
    <property type="entry name" value="Trypsin-like serine proteases"/>
    <property type="match status" value="1"/>
</dbReference>
<dbReference type="InterPro" id="IPR008256">
    <property type="entry name" value="Peptidase_S1B"/>
</dbReference>
<dbReference type="GO" id="GO:0006508">
    <property type="term" value="P:proteolysis"/>
    <property type="evidence" value="ECO:0007669"/>
    <property type="project" value="UniProtKB-KW"/>
</dbReference>
<feature type="domain" description="Kazal-like" evidence="9">
    <location>
        <begin position="1"/>
        <end position="35"/>
    </location>
</feature>
<dbReference type="InterPro" id="IPR043504">
    <property type="entry name" value="Peptidase_S1_PA_chymotrypsin"/>
</dbReference>
<name>A0AAD5DJX1_9CHLO</name>
<evidence type="ECO:0000256" key="4">
    <source>
        <dbReference type="ARBA" id="ARBA00022729"/>
    </source>
</evidence>
<keyword evidence="11" id="KW-1185">Reference proteome</keyword>
<keyword evidence="3 7" id="KW-0645">Protease</keyword>
<dbReference type="PANTHER" id="PTHR15462:SF8">
    <property type="entry name" value="SERINE PROTEASE"/>
    <property type="match status" value="1"/>
</dbReference>
<comment type="similarity">
    <text evidence="1">Belongs to the peptidase S1 family.</text>
</comment>
<feature type="domain" description="Peptidase S1" evidence="8">
    <location>
        <begin position="177"/>
        <end position="407"/>
    </location>
</feature>
<dbReference type="Gene3D" id="3.30.60.30">
    <property type="match status" value="1"/>
</dbReference>
<dbReference type="InterPro" id="IPR018114">
    <property type="entry name" value="TRYPSIN_HIS"/>
</dbReference>
<dbReference type="PROSITE" id="PS51465">
    <property type="entry name" value="KAZAL_2"/>
    <property type="match status" value="1"/>
</dbReference>
<evidence type="ECO:0000256" key="3">
    <source>
        <dbReference type="ARBA" id="ARBA00022670"/>
    </source>
</evidence>
<dbReference type="EMBL" id="JADXDR010000102">
    <property type="protein sequence ID" value="KAI7839372.1"/>
    <property type="molecule type" value="Genomic_DNA"/>
</dbReference>
<keyword evidence="4" id="KW-0732">Signal</keyword>
<dbReference type="InterPro" id="IPR050966">
    <property type="entry name" value="Glutamyl_endopeptidase"/>
</dbReference>
<organism evidence="10 11">
    <name type="scientific">Chlorella ohadii</name>
    <dbReference type="NCBI Taxonomy" id="2649997"/>
    <lineage>
        <taxon>Eukaryota</taxon>
        <taxon>Viridiplantae</taxon>
        <taxon>Chlorophyta</taxon>
        <taxon>core chlorophytes</taxon>
        <taxon>Trebouxiophyceae</taxon>
        <taxon>Chlorellales</taxon>
        <taxon>Chlorellaceae</taxon>
        <taxon>Chlorella clade</taxon>
        <taxon>Chlorella</taxon>
    </lineage>
</organism>
<proteinExistence type="inferred from homology"/>
<dbReference type="GO" id="GO:0004252">
    <property type="term" value="F:serine-type endopeptidase activity"/>
    <property type="evidence" value="ECO:0007669"/>
    <property type="project" value="InterPro"/>
</dbReference>
<dbReference type="PRINTS" id="PR00839">
    <property type="entry name" value="V8PROTEASE"/>
</dbReference>
<dbReference type="Proteomes" id="UP001205105">
    <property type="component" value="Unassembled WGS sequence"/>
</dbReference>
<keyword evidence="6 7" id="KW-0720">Serine protease</keyword>
<evidence type="ECO:0000259" key="8">
    <source>
        <dbReference type="PROSITE" id="PS50240"/>
    </source>
</evidence>
<evidence type="ECO:0000256" key="1">
    <source>
        <dbReference type="ARBA" id="ARBA00007664"/>
    </source>
</evidence>
<dbReference type="InterPro" id="IPR001254">
    <property type="entry name" value="Trypsin_dom"/>
</dbReference>
<evidence type="ECO:0000313" key="11">
    <source>
        <dbReference type="Proteomes" id="UP001205105"/>
    </source>
</evidence>
<accession>A0AAD5DJX1</accession>
<dbReference type="EC" id="3.4.21.-" evidence="7"/>
<gene>
    <name evidence="10" type="ORF">COHA_006897</name>
</gene>
<dbReference type="InterPro" id="IPR036058">
    <property type="entry name" value="Kazal_dom_sf"/>
</dbReference>
<sequence length="407" mass="42742">MDHAPVCGKNGITYANACIAESQGVQVAKKGPCAAAGPTAAAAGAPPATAAFLRPEQLDTAAVVGMPVMAKYASEGYSFVGRVKAVQRMATPITKVQAAGPQAAAAAGVAGASPFAVRITPSGDLYVGRLKNLLTGPLSTPPARPAGPQVAAAAAANGDPQPVNSTQQHRKLLAGNIVGPDNRYEIDMHTYPYTAVGFVASGCTGSMIGPRTVLTAGHCLWDTYTQSWLNKYDFYPNRHSGGYHCHGTGTARRCYSPRTVRWEWASTLFVNAKNCGPGCIMNADIPLDVAVIRLKEVTTSFTGYFGLQTSCGAKQYSCRTEGYPSDKPNYGWRTWYTTGVVPFSGCAGWGSGSVARTTIDAYPGQSGSPAWTTDLNVRGVLSCTGGGYTYFRGLTDGAISWILKNRV</sequence>
<dbReference type="PROSITE" id="PS50240">
    <property type="entry name" value="TRYPSIN_DOM"/>
    <property type="match status" value="1"/>
</dbReference>
<protein>
    <recommendedName>
        <fullName evidence="7">Serine protease</fullName>
        <ecNumber evidence="7">3.4.21.-</ecNumber>
    </recommendedName>
</protein>
<dbReference type="InterPro" id="IPR009003">
    <property type="entry name" value="Peptidase_S1_PA"/>
</dbReference>
<evidence type="ECO:0000256" key="7">
    <source>
        <dbReference type="RuleBase" id="RU004296"/>
    </source>
</evidence>
<dbReference type="InterPro" id="IPR002350">
    <property type="entry name" value="Kazal_dom"/>
</dbReference>
<dbReference type="Gene3D" id="2.40.10.10">
    <property type="entry name" value="Trypsin-like serine proteases"/>
    <property type="match status" value="2"/>
</dbReference>
<dbReference type="PANTHER" id="PTHR15462">
    <property type="entry name" value="SERINE PROTEASE"/>
    <property type="match status" value="1"/>
</dbReference>
<comment type="similarity">
    <text evidence="2 7">Belongs to the peptidase S1B family.</text>
</comment>
<reference evidence="10" key="1">
    <citation type="submission" date="2020-11" db="EMBL/GenBank/DDBJ databases">
        <title>Chlorella ohadii genome sequencing and assembly.</title>
        <authorList>
            <person name="Murik O."/>
            <person name="Treves H."/>
            <person name="Kedem I."/>
            <person name="Shotland Y."/>
            <person name="Kaplan A."/>
        </authorList>
    </citation>
    <scope>NUCLEOTIDE SEQUENCE</scope>
    <source>
        <strain evidence="10">1</strain>
    </source>
</reference>
<evidence type="ECO:0000259" key="9">
    <source>
        <dbReference type="PROSITE" id="PS51465"/>
    </source>
</evidence>
<evidence type="ECO:0000256" key="6">
    <source>
        <dbReference type="ARBA" id="ARBA00022825"/>
    </source>
</evidence>
<evidence type="ECO:0000313" key="10">
    <source>
        <dbReference type="EMBL" id="KAI7839372.1"/>
    </source>
</evidence>
<keyword evidence="5 7" id="KW-0378">Hydrolase</keyword>
<evidence type="ECO:0000256" key="5">
    <source>
        <dbReference type="ARBA" id="ARBA00022801"/>
    </source>
</evidence>
<dbReference type="Pfam" id="PF07648">
    <property type="entry name" value="Kazal_2"/>
    <property type="match status" value="1"/>
</dbReference>
<evidence type="ECO:0000256" key="2">
    <source>
        <dbReference type="ARBA" id="ARBA00008764"/>
    </source>
</evidence>
<dbReference type="SUPFAM" id="SSF100895">
    <property type="entry name" value="Kazal-type serine protease inhibitors"/>
    <property type="match status" value="1"/>
</dbReference>
<dbReference type="Pfam" id="PF00089">
    <property type="entry name" value="Trypsin"/>
    <property type="match status" value="1"/>
</dbReference>